<dbReference type="EMBL" id="VSSQ01050394">
    <property type="protein sequence ID" value="MPN04482.1"/>
    <property type="molecule type" value="Genomic_DNA"/>
</dbReference>
<name>A0A645ETE2_9ZZZZ</name>
<dbReference type="AlphaFoldDB" id="A0A645ETE2"/>
<evidence type="ECO:0000313" key="1">
    <source>
        <dbReference type="EMBL" id="MPN04482.1"/>
    </source>
</evidence>
<sequence length="94" mass="10526">MYIPDLNFGSAPIRLKYLNAMPFILYALQKSCNIISIIYFDLAYGLLGFNGELSVTIKLSTSSYIDADELKTTFLHPSSFSFLNNLIDLATFSV</sequence>
<gene>
    <name evidence="1" type="ORF">SDC9_151723</name>
</gene>
<proteinExistence type="predicted"/>
<organism evidence="1">
    <name type="scientific">bioreactor metagenome</name>
    <dbReference type="NCBI Taxonomy" id="1076179"/>
    <lineage>
        <taxon>unclassified sequences</taxon>
        <taxon>metagenomes</taxon>
        <taxon>ecological metagenomes</taxon>
    </lineage>
</organism>
<comment type="caution">
    <text evidence="1">The sequence shown here is derived from an EMBL/GenBank/DDBJ whole genome shotgun (WGS) entry which is preliminary data.</text>
</comment>
<accession>A0A645ETE2</accession>
<protein>
    <submittedName>
        <fullName evidence="1">Uncharacterized protein</fullName>
    </submittedName>
</protein>
<reference evidence="1" key="1">
    <citation type="submission" date="2019-08" db="EMBL/GenBank/DDBJ databases">
        <authorList>
            <person name="Kucharzyk K."/>
            <person name="Murdoch R.W."/>
            <person name="Higgins S."/>
            <person name="Loffler F."/>
        </authorList>
    </citation>
    <scope>NUCLEOTIDE SEQUENCE</scope>
</reference>